<gene>
    <name evidence="2" type="ORF">H4F99_05000</name>
</gene>
<feature type="transmembrane region" description="Helical" evidence="1">
    <location>
        <begin position="78"/>
        <end position="98"/>
    </location>
</feature>
<evidence type="ECO:0000256" key="1">
    <source>
        <dbReference type="SAM" id="Phobius"/>
    </source>
</evidence>
<reference evidence="2 3" key="1">
    <citation type="submission" date="2020-07" db="EMBL/GenBank/DDBJ databases">
        <authorList>
            <person name="Xu S."/>
            <person name="Li A."/>
        </authorList>
    </citation>
    <scope>NUCLEOTIDE SEQUENCE [LARGE SCALE GENOMIC DNA]</scope>
    <source>
        <strain evidence="2 3">SG-8</strain>
    </source>
</reference>
<keyword evidence="1" id="KW-1133">Transmembrane helix</keyword>
<feature type="transmembrane region" description="Helical" evidence="1">
    <location>
        <begin position="12"/>
        <end position="31"/>
    </location>
</feature>
<dbReference type="EMBL" id="JACHTE010000003">
    <property type="protein sequence ID" value="MBB1087845.1"/>
    <property type="molecule type" value="Genomic_DNA"/>
</dbReference>
<feature type="transmembrane region" description="Helical" evidence="1">
    <location>
        <begin position="104"/>
        <end position="127"/>
    </location>
</feature>
<dbReference type="Proteomes" id="UP000552587">
    <property type="component" value="Unassembled WGS sequence"/>
</dbReference>
<keyword evidence="1" id="KW-0472">Membrane</keyword>
<organism evidence="2 3">
    <name type="scientific">Marilutibacter penaei</name>
    <dbReference type="NCBI Taxonomy" id="2759900"/>
    <lineage>
        <taxon>Bacteria</taxon>
        <taxon>Pseudomonadati</taxon>
        <taxon>Pseudomonadota</taxon>
        <taxon>Gammaproteobacteria</taxon>
        <taxon>Lysobacterales</taxon>
        <taxon>Lysobacteraceae</taxon>
        <taxon>Marilutibacter</taxon>
    </lineage>
</organism>
<keyword evidence="1" id="KW-0812">Transmembrane</keyword>
<keyword evidence="2" id="KW-0813">Transport</keyword>
<evidence type="ECO:0000313" key="3">
    <source>
        <dbReference type="Proteomes" id="UP000552587"/>
    </source>
</evidence>
<dbReference type="AlphaFoldDB" id="A0A7W3U3A5"/>
<sequence length="137" mass="14705">MSVSTKPGKGFYVIAVLALLWELMGVVSFLLQDRMATTEAQIALQAQSPAWINLLYALAVFSGALGALLLVMRRRAAALLFLLSFIAAALQFGGVFAFTDALALLGGSSVVFPVIVVLVGIALWLYARRCASRGWLR</sequence>
<name>A0A7W3U3A5_9GAMM</name>
<comment type="caution">
    <text evidence="2">The sequence shown here is derived from an EMBL/GenBank/DDBJ whole genome shotgun (WGS) entry which is preliminary data.</text>
</comment>
<keyword evidence="2" id="KW-0762">Sugar transport</keyword>
<keyword evidence="3" id="KW-1185">Reference proteome</keyword>
<evidence type="ECO:0000313" key="2">
    <source>
        <dbReference type="EMBL" id="MBB1087845.1"/>
    </source>
</evidence>
<dbReference type="RefSeq" id="WP_182668632.1">
    <property type="nucleotide sequence ID" value="NZ_JACHTE010000003.1"/>
</dbReference>
<feature type="transmembrane region" description="Helical" evidence="1">
    <location>
        <begin position="51"/>
        <end position="71"/>
    </location>
</feature>
<proteinExistence type="predicted"/>
<protein>
    <submittedName>
        <fullName evidence="2">Sugar transporter</fullName>
    </submittedName>
</protein>
<accession>A0A7W3U3A5</accession>